<proteinExistence type="inferred from homology"/>
<dbReference type="PANTHER" id="PTHR48046:SF6">
    <property type="entry name" value="GLYCOSYLTRANSFERASE"/>
    <property type="match status" value="1"/>
</dbReference>
<dbReference type="Pfam" id="PF00201">
    <property type="entry name" value="UDPGT"/>
    <property type="match status" value="1"/>
</dbReference>
<reference evidence="7" key="1">
    <citation type="submission" date="2025-08" db="UniProtKB">
        <authorList>
            <consortium name="RefSeq"/>
        </authorList>
    </citation>
    <scope>IDENTIFICATION</scope>
</reference>
<name>A0A6J1D226_MOMCH</name>
<keyword evidence="3 5" id="KW-0328">Glycosyltransferase</keyword>
<keyword evidence="6" id="KW-1185">Reference proteome</keyword>
<evidence type="ECO:0000256" key="5">
    <source>
        <dbReference type="RuleBase" id="RU003718"/>
    </source>
</evidence>
<gene>
    <name evidence="7" type="primary">LOC111016297</name>
</gene>
<dbReference type="Gene3D" id="3.40.50.2000">
    <property type="entry name" value="Glycogen Phosphorylase B"/>
    <property type="match status" value="2"/>
</dbReference>
<dbReference type="SUPFAM" id="SSF53756">
    <property type="entry name" value="UDP-Glycosyltransferase/glycogen phosphorylase"/>
    <property type="match status" value="1"/>
</dbReference>
<evidence type="ECO:0000256" key="1">
    <source>
        <dbReference type="ARBA" id="ARBA00004721"/>
    </source>
</evidence>
<dbReference type="PROSITE" id="PS00375">
    <property type="entry name" value="UDPGT"/>
    <property type="match status" value="1"/>
</dbReference>
<dbReference type="KEGG" id="mcha:111016297"/>
<dbReference type="GO" id="GO:0008194">
    <property type="term" value="F:UDP-glycosyltransferase activity"/>
    <property type="evidence" value="ECO:0007669"/>
    <property type="project" value="InterPro"/>
</dbReference>
<dbReference type="InterPro" id="IPR035595">
    <property type="entry name" value="UDP_glycos_trans_CS"/>
</dbReference>
<evidence type="ECO:0000313" key="6">
    <source>
        <dbReference type="Proteomes" id="UP000504603"/>
    </source>
</evidence>
<protein>
    <submittedName>
        <fullName evidence="7">Hydroquinone glucosyltransferase-like</fullName>
    </submittedName>
</protein>
<evidence type="ECO:0000256" key="3">
    <source>
        <dbReference type="ARBA" id="ARBA00022676"/>
    </source>
</evidence>
<organism evidence="6 7">
    <name type="scientific">Momordica charantia</name>
    <name type="common">Bitter gourd</name>
    <name type="synonym">Balsam pear</name>
    <dbReference type="NCBI Taxonomy" id="3673"/>
    <lineage>
        <taxon>Eukaryota</taxon>
        <taxon>Viridiplantae</taxon>
        <taxon>Streptophyta</taxon>
        <taxon>Embryophyta</taxon>
        <taxon>Tracheophyta</taxon>
        <taxon>Spermatophyta</taxon>
        <taxon>Magnoliopsida</taxon>
        <taxon>eudicotyledons</taxon>
        <taxon>Gunneridae</taxon>
        <taxon>Pentapetalae</taxon>
        <taxon>rosids</taxon>
        <taxon>fabids</taxon>
        <taxon>Cucurbitales</taxon>
        <taxon>Cucurbitaceae</taxon>
        <taxon>Momordiceae</taxon>
        <taxon>Momordica</taxon>
    </lineage>
</organism>
<dbReference type="Proteomes" id="UP000504603">
    <property type="component" value="Unplaced"/>
</dbReference>
<dbReference type="AlphaFoldDB" id="A0A6J1D226"/>
<evidence type="ECO:0000256" key="4">
    <source>
        <dbReference type="ARBA" id="ARBA00022679"/>
    </source>
</evidence>
<accession>A0A6J1D226</accession>
<dbReference type="FunFam" id="3.40.50.2000:FF:000051">
    <property type="entry name" value="Glycosyltransferase"/>
    <property type="match status" value="1"/>
</dbReference>
<dbReference type="CDD" id="cd03784">
    <property type="entry name" value="GT1_Gtf-like"/>
    <property type="match status" value="1"/>
</dbReference>
<evidence type="ECO:0000256" key="2">
    <source>
        <dbReference type="ARBA" id="ARBA00009995"/>
    </source>
</evidence>
<dbReference type="GeneID" id="111016297"/>
<evidence type="ECO:0000313" key="7">
    <source>
        <dbReference type="RefSeq" id="XP_022147322.1"/>
    </source>
</evidence>
<comment type="similarity">
    <text evidence="2 5">Belongs to the UDP-glycosyltransferase family.</text>
</comment>
<keyword evidence="4 5" id="KW-0808">Transferase</keyword>
<dbReference type="OrthoDB" id="5835829at2759"/>
<dbReference type="InterPro" id="IPR002213">
    <property type="entry name" value="UDP_glucos_trans"/>
</dbReference>
<comment type="pathway">
    <text evidence="1">Secondary metabolite biosynthesis; terpenoid biosynthesis.</text>
</comment>
<sequence length="339" mass="37104">MTLSLLLHMPTLDETVAGEYRDLPEPIRVPGCSPIPAKELPDPFQERGNDAYEALLHNTKRYGLAEGIFLNSFPKLDAGAINALQFAEPGKRTPPIYPIGPLVKIDSTGNDELGAEKCLNWLDEQPTGSVLFVSFGSGGTLSSHQINELALGLENSGQRFIWVVRNPSDKEADASFFSVHSENDPLSFLPEGFVERNRGRGFVVASWAPQAEILSRGSTGGFLSHCGWNSTLESVVNGVPLIAWPLYAEQKMNAIMLTEEIKAALRPKMNEESGIVEKEEIAKVVKELFEGEEGKRVKAKMAELKIAAKRVLGEDGSSSTTLSEVVQKWRTKISGLKII</sequence>
<dbReference type="PANTHER" id="PTHR48046">
    <property type="entry name" value="UDP-GLYCOSYLTRANSFERASE 72E1"/>
    <property type="match status" value="1"/>
</dbReference>
<dbReference type="RefSeq" id="XP_022147322.1">
    <property type="nucleotide sequence ID" value="XM_022291630.1"/>
</dbReference>